<evidence type="ECO:0000313" key="1">
    <source>
        <dbReference type="EMBL" id="KAK6301179.1"/>
    </source>
</evidence>
<accession>A0AAN8KU80</accession>
<dbReference type="SUPFAM" id="SSF111331">
    <property type="entry name" value="NAD kinase/diacylglycerol kinase-like"/>
    <property type="match status" value="1"/>
</dbReference>
<keyword evidence="2" id="KW-1185">Reference proteome</keyword>
<dbReference type="InterPro" id="IPR016064">
    <property type="entry name" value="NAD/diacylglycerol_kinase_sf"/>
</dbReference>
<evidence type="ECO:0000313" key="2">
    <source>
        <dbReference type="Proteomes" id="UP001356427"/>
    </source>
</evidence>
<name>A0AAN8KU80_9TELE</name>
<comment type="caution">
    <text evidence="1">The sequence shown here is derived from an EMBL/GenBank/DDBJ whole genome shotgun (WGS) entry which is preliminary data.</text>
</comment>
<dbReference type="PANTHER" id="PTHR12358:SF25">
    <property type="entry name" value="CERAMIDE KINASE"/>
    <property type="match status" value="1"/>
</dbReference>
<dbReference type="Proteomes" id="UP001356427">
    <property type="component" value="Unassembled WGS sequence"/>
</dbReference>
<dbReference type="AlphaFoldDB" id="A0AAN8KU80"/>
<gene>
    <name evidence="1" type="ORF">J4Q44_G00292770</name>
</gene>
<proteinExistence type="predicted"/>
<dbReference type="GO" id="GO:0006672">
    <property type="term" value="P:ceramide metabolic process"/>
    <property type="evidence" value="ECO:0007669"/>
    <property type="project" value="TreeGrafter"/>
</dbReference>
<dbReference type="Gene3D" id="2.60.200.40">
    <property type="match status" value="1"/>
</dbReference>
<organism evidence="1 2">
    <name type="scientific">Coregonus suidteri</name>
    <dbReference type="NCBI Taxonomy" id="861788"/>
    <lineage>
        <taxon>Eukaryota</taxon>
        <taxon>Metazoa</taxon>
        <taxon>Chordata</taxon>
        <taxon>Craniata</taxon>
        <taxon>Vertebrata</taxon>
        <taxon>Euteleostomi</taxon>
        <taxon>Actinopterygii</taxon>
        <taxon>Neopterygii</taxon>
        <taxon>Teleostei</taxon>
        <taxon>Protacanthopterygii</taxon>
        <taxon>Salmoniformes</taxon>
        <taxon>Salmonidae</taxon>
        <taxon>Coregoninae</taxon>
        <taxon>Coregonus</taxon>
    </lineage>
</organism>
<sequence>MAVIQRFCSQKQNVSVSCFVWYPGSTDCICYATVGINDPVTSALHIIVGDSQPMDVCSVHHNNTFLRYSVSLLGYGFYGDVLADSVRKRWMGPARYDFFPQLTHWEHQETRPGVELGASYASTTGSCIQRIPQRNARLLQMSQTVVAQYLCMNTQMTSTPHAMGLY</sequence>
<dbReference type="PANTHER" id="PTHR12358">
    <property type="entry name" value="SPHINGOSINE KINASE"/>
    <property type="match status" value="1"/>
</dbReference>
<protein>
    <submittedName>
        <fullName evidence="1">Uncharacterized protein</fullName>
    </submittedName>
</protein>
<dbReference type="EMBL" id="JAGTTL010000027">
    <property type="protein sequence ID" value="KAK6301179.1"/>
    <property type="molecule type" value="Genomic_DNA"/>
</dbReference>
<dbReference type="GO" id="GO:0001729">
    <property type="term" value="F:ceramide kinase activity"/>
    <property type="evidence" value="ECO:0007669"/>
    <property type="project" value="TreeGrafter"/>
</dbReference>
<dbReference type="InterPro" id="IPR050187">
    <property type="entry name" value="Lipid_Phosphate_FormReg"/>
</dbReference>
<dbReference type="GO" id="GO:0016020">
    <property type="term" value="C:membrane"/>
    <property type="evidence" value="ECO:0007669"/>
    <property type="project" value="GOC"/>
</dbReference>
<reference evidence="1 2" key="1">
    <citation type="submission" date="2021-04" db="EMBL/GenBank/DDBJ databases">
        <authorList>
            <person name="De Guttry C."/>
            <person name="Zahm M."/>
            <person name="Klopp C."/>
            <person name="Cabau C."/>
            <person name="Louis A."/>
            <person name="Berthelot C."/>
            <person name="Parey E."/>
            <person name="Roest Crollius H."/>
            <person name="Montfort J."/>
            <person name="Robinson-Rechavi M."/>
            <person name="Bucao C."/>
            <person name="Bouchez O."/>
            <person name="Gislard M."/>
            <person name="Lluch J."/>
            <person name="Milhes M."/>
            <person name="Lampietro C."/>
            <person name="Lopez Roques C."/>
            <person name="Donnadieu C."/>
            <person name="Braasch I."/>
            <person name="Desvignes T."/>
            <person name="Postlethwait J."/>
            <person name="Bobe J."/>
            <person name="Wedekind C."/>
            <person name="Guiguen Y."/>
        </authorList>
    </citation>
    <scope>NUCLEOTIDE SEQUENCE [LARGE SCALE GENOMIC DNA]</scope>
    <source>
        <strain evidence="1">Cs_M1</strain>
        <tissue evidence="1">Blood</tissue>
    </source>
</reference>